<keyword evidence="2 9" id="KW-0812">Transmembrane</keyword>
<evidence type="ECO:0000256" key="6">
    <source>
        <dbReference type="ARBA" id="ARBA00023136"/>
    </source>
</evidence>
<evidence type="ECO:0000256" key="4">
    <source>
        <dbReference type="ARBA" id="ARBA00022824"/>
    </source>
</evidence>
<keyword evidence="3" id="KW-0378">Hydrolase</keyword>
<dbReference type="Pfam" id="PF01569">
    <property type="entry name" value="PAP2"/>
    <property type="match status" value="1"/>
</dbReference>
<organism evidence="11 12">
    <name type="scientific">Agrocybe pediades</name>
    <dbReference type="NCBI Taxonomy" id="84607"/>
    <lineage>
        <taxon>Eukaryota</taxon>
        <taxon>Fungi</taxon>
        <taxon>Dikarya</taxon>
        <taxon>Basidiomycota</taxon>
        <taxon>Agaricomycotina</taxon>
        <taxon>Agaricomycetes</taxon>
        <taxon>Agaricomycetidae</taxon>
        <taxon>Agaricales</taxon>
        <taxon>Agaricineae</taxon>
        <taxon>Strophariaceae</taxon>
        <taxon>Agrocybe</taxon>
    </lineage>
</organism>
<dbReference type="CDD" id="cd03388">
    <property type="entry name" value="PAP2_SPPase1"/>
    <property type="match status" value="1"/>
</dbReference>
<feature type="compositionally biased region" description="Basic and acidic residues" evidence="8">
    <location>
        <begin position="531"/>
        <end position="543"/>
    </location>
</feature>
<comment type="caution">
    <text evidence="11">The sequence shown here is derived from an EMBL/GenBank/DDBJ whole genome shotgun (WGS) entry which is preliminary data.</text>
</comment>
<comment type="similarity">
    <text evidence="7">Belongs to the type 2 lipid phosphate phosphatase family.</text>
</comment>
<dbReference type="Gene3D" id="1.20.144.10">
    <property type="entry name" value="Phosphatidic acid phosphatase type 2/haloperoxidase"/>
    <property type="match status" value="1"/>
</dbReference>
<feature type="region of interest" description="Disordered" evidence="8">
    <location>
        <begin position="1"/>
        <end position="34"/>
    </location>
</feature>
<evidence type="ECO:0000256" key="3">
    <source>
        <dbReference type="ARBA" id="ARBA00022801"/>
    </source>
</evidence>
<keyword evidence="5 9" id="KW-1133">Transmembrane helix</keyword>
<proteinExistence type="inferred from homology"/>
<dbReference type="SMART" id="SM00014">
    <property type="entry name" value="acidPPc"/>
    <property type="match status" value="1"/>
</dbReference>
<evidence type="ECO:0000256" key="8">
    <source>
        <dbReference type="SAM" id="MobiDB-lite"/>
    </source>
</evidence>
<comment type="subcellular location">
    <subcellularLocation>
        <location evidence="1">Endoplasmic reticulum membrane</location>
        <topology evidence="1">Multi-pass membrane protein</topology>
    </subcellularLocation>
</comment>
<feature type="transmembrane region" description="Helical" evidence="9">
    <location>
        <begin position="391"/>
        <end position="414"/>
    </location>
</feature>
<protein>
    <recommendedName>
        <fullName evidence="10">Phosphatidic acid phosphatase type 2/haloperoxidase domain-containing protein</fullName>
    </recommendedName>
</protein>
<keyword evidence="6 9" id="KW-0472">Membrane</keyword>
<gene>
    <name evidence="11" type="ORF">D9613_008874</name>
</gene>
<dbReference type="Proteomes" id="UP000521872">
    <property type="component" value="Unassembled WGS sequence"/>
</dbReference>
<dbReference type="AlphaFoldDB" id="A0A8H4VQN0"/>
<dbReference type="EMBL" id="JAACJL010000031">
    <property type="protein sequence ID" value="KAF4616785.1"/>
    <property type="molecule type" value="Genomic_DNA"/>
</dbReference>
<dbReference type="PANTHER" id="PTHR14969:SF28">
    <property type="entry name" value="DIHYDROSPHINGOSINE 1-PHOSPHATE PHOSPHATASE LCB3-RELATED"/>
    <property type="match status" value="1"/>
</dbReference>
<evidence type="ECO:0000313" key="11">
    <source>
        <dbReference type="EMBL" id="KAF4616785.1"/>
    </source>
</evidence>
<dbReference type="GO" id="GO:0005789">
    <property type="term" value="C:endoplasmic reticulum membrane"/>
    <property type="evidence" value="ECO:0007669"/>
    <property type="project" value="UniProtKB-SubCell"/>
</dbReference>
<feature type="transmembrane region" description="Helical" evidence="9">
    <location>
        <begin position="206"/>
        <end position="226"/>
    </location>
</feature>
<accession>A0A8H4VQN0</accession>
<sequence>MERSRAVQFSLSTPSSAASSRSSSPAPQSIPKEIPLDYDTKHSLLVDDVVPGQRGEDVYESTLSWWRAGLRRKLVDTVRWESRIIARMQRSVRSPWLDRYFVYSSVLGTHTFFMAILPTMFFFGYPEMGRGLVAVLGLGIYGSSVLKDLFCSPRPFAPPVTRLTIGSHHLEYGFPSTHSTNSVSIALIFFAHMHGLVTMKAISTEVFALVNVILFIYAFSVVYGRLYTAMHSFTDCVAGIVLGAGIWWAQTDWAGLPYLIHSTNPLARLLSYSSVGIPQSSGSVLVHFGKGLDMGTWVERWIENGGWEVPLILIPLCLLAVHHHPQPVDDCPCFEDAIAILSVYLGALVSRWAASYSGSGTAFTNVITPGSGWILEAGRWVQLERGWNDVAIWWLIAAAKMIVGILTIFVWRLLAKSALHIILPPTFRLLARVFRLPHRRFYTPATEYKTVPSEFHSPGDDGVFGLHPIPSVIDLPSAGGVGFEVGGIGSGVEGATYGDRDLKIRPVNGNGTFDGYSEKTGNVNTSSGSSDQERLGKDGPRPNVKHYDADVLTKVIVYAGIAILATEILPFVFDALGWGVRSWPLNIPA</sequence>
<keyword evidence="4" id="KW-0256">Endoplasmic reticulum</keyword>
<evidence type="ECO:0000259" key="10">
    <source>
        <dbReference type="SMART" id="SM00014"/>
    </source>
</evidence>
<evidence type="ECO:0000256" key="5">
    <source>
        <dbReference type="ARBA" id="ARBA00022989"/>
    </source>
</evidence>
<feature type="compositionally biased region" description="Polar residues" evidence="8">
    <location>
        <begin position="519"/>
        <end position="530"/>
    </location>
</feature>
<feature type="transmembrane region" description="Helical" evidence="9">
    <location>
        <begin position="100"/>
        <end position="125"/>
    </location>
</feature>
<dbReference type="InterPro" id="IPR036938">
    <property type="entry name" value="PAP2/HPO_sf"/>
</dbReference>
<reference evidence="11 12" key="1">
    <citation type="submission" date="2019-12" db="EMBL/GenBank/DDBJ databases">
        <authorList>
            <person name="Floudas D."/>
            <person name="Bentzer J."/>
            <person name="Ahren D."/>
            <person name="Johansson T."/>
            <person name="Persson P."/>
            <person name="Tunlid A."/>
        </authorList>
    </citation>
    <scope>NUCLEOTIDE SEQUENCE [LARGE SCALE GENOMIC DNA]</scope>
    <source>
        <strain evidence="11 12">CBS 102.39</strain>
    </source>
</reference>
<dbReference type="PANTHER" id="PTHR14969">
    <property type="entry name" value="SPHINGOSINE-1-PHOSPHATE PHOSPHOHYDROLASE"/>
    <property type="match status" value="1"/>
</dbReference>
<evidence type="ECO:0000256" key="1">
    <source>
        <dbReference type="ARBA" id="ARBA00004477"/>
    </source>
</evidence>
<evidence type="ECO:0000313" key="12">
    <source>
        <dbReference type="Proteomes" id="UP000521872"/>
    </source>
</evidence>
<evidence type="ECO:0000256" key="7">
    <source>
        <dbReference type="ARBA" id="ARBA00038324"/>
    </source>
</evidence>
<name>A0A8H4VQN0_9AGAR</name>
<feature type="region of interest" description="Disordered" evidence="8">
    <location>
        <begin position="509"/>
        <end position="543"/>
    </location>
</feature>
<feature type="transmembrane region" description="Helical" evidence="9">
    <location>
        <begin position="555"/>
        <end position="573"/>
    </location>
</feature>
<dbReference type="GO" id="GO:0042392">
    <property type="term" value="F:sphingosine-1-phosphate phosphatase activity"/>
    <property type="evidence" value="ECO:0007669"/>
    <property type="project" value="TreeGrafter"/>
</dbReference>
<dbReference type="InterPro" id="IPR000326">
    <property type="entry name" value="PAP2/HPO"/>
</dbReference>
<keyword evidence="12" id="KW-1185">Reference proteome</keyword>
<evidence type="ECO:0000256" key="2">
    <source>
        <dbReference type="ARBA" id="ARBA00022692"/>
    </source>
</evidence>
<dbReference type="SUPFAM" id="SSF48317">
    <property type="entry name" value="Acid phosphatase/Vanadium-dependent haloperoxidase"/>
    <property type="match status" value="1"/>
</dbReference>
<evidence type="ECO:0000256" key="9">
    <source>
        <dbReference type="SAM" id="Phobius"/>
    </source>
</evidence>
<feature type="compositionally biased region" description="Low complexity" evidence="8">
    <location>
        <begin position="10"/>
        <end position="29"/>
    </location>
</feature>
<feature type="domain" description="Phosphatidic acid phosphatase type 2/haloperoxidase" evidence="10">
    <location>
        <begin position="130"/>
        <end position="251"/>
    </location>
</feature>